<protein>
    <submittedName>
        <fullName evidence="2">Gliding motility-associated C-terminal domain-containing protein</fullName>
    </submittedName>
</protein>
<accession>A0ABS7XGJ4</accession>
<comment type="caution">
    <text evidence="2">The sequence shown here is derived from an EMBL/GenBank/DDBJ whole genome shotgun (WGS) entry which is preliminary data.</text>
</comment>
<sequence length="129" mass="14524">MHPKKYFLALTCLLLFYSCSSDDTNDLNVDQSDCKIAQGISPNPTPDGLNDNFDLSCLADRTGITTLEVFDRNGLKVYERSNYRDEFIGQNDDGDDLVTGTYFYTITFDAEDIDYGTVNQGSLYINVEQ</sequence>
<evidence type="ECO:0000313" key="2">
    <source>
        <dbReference type="EMBL" id="MBZ9777624.1"/>
    </source>
</evidence>
<dbReference type="RefSeq" id="WP_224459988.1">
    <property type="nucleotide sequence ID" value="NZ_JAIQZE010000001.1"/>
</dbReference>
<proteinExistence type="predicted"/>
<dbReference type="Proteomes" id="UP001199314">
    <property type="component" value="Unassembled WGS sequence"/>
</dbReference>
<keyword evidence="1" id="KW-0732">Signal</keyword>
<dbReference type="EMBL" id="JAIQZE010000001">
    <property type="protein sequence ID" value="MBZ9777624.1"/>
    <property type="molecule type" value="Genomic_DNA"/>
</dbReference>
<organism evidence="2 3">
    <name type="scientific">Psychroflexus longus</name>
    <dbReference type="NCBI Taxonomy" id="2873596"/>
    <lineage>
        <taxon>Bacteria</taxon>
        <taxon>Pseudomonadati</taxon>
        <taxon>Bacteroidota</taxon>
        <taxon>Flavobacteriia</taxon>
        <taxon>Flavobacteriales</taxon>
        <taxon>Flavobacteriaceae</taxon>
        <taxon>Psychroflexus</taxon>
    </lineage>
</organism>
<evidence type="ECO:0000313" key="3">
    <source>
        <dbReference type="Proteomes" id="UP001199314"/>
    </source>
</evidence>
<feature type="chain" id="PRO_5045325183" evidence="1">
    <location>
        <begin position="22"/>
        <end position="129"/>
    </location>
</feature>
<dbReference type="PROSITE" id="PS51257">
    <property type="entry name" value="PROKAR_LIPOPROTEIN"/>
    <property type="match status" value="1"/>
</dbReference>
<name>A0ABS7XGJ4_9FLAO</name>
<gene>
    <name evidence="2" type="ORF">LB452_01700</name>
</gene>
<reference evidence="3" key="1">
    <citation type="submission" date="2023-07" db="EMBL/GenBank/DDBJ databases">
        <title>Novel species isolated from saline lakes on Tibetan Plateau.</title>
        <authorList>
            <person name="Lu H."/>
        </authorList>
    </citation>
    <scope>NUCLEOTIDE SEQUENCE [LARGE SCALE GENOMIC DNA]</scope>
    <source>
        <strain evidence="3">CAK8W</strain>
    </source>
</reference>
<keyword evidence="3" id="KW-1185">Reference proteome</keyword>
<feature type="signal peptide" evidence="1">
    <location>
        <begin position="1"/>
        <end position="21"/>
    </location>
</feature>
<dbReference type="Pfam" id="PF13585">
    <property type="entry name" value="CHU_C"/>
    <property type="match status" value="1"/>
</dbReference>
<evidence type="ECO:0000256" key="1">
    <source>
        <dbReference type="SAM" id="SignalP"/>
    </source>
</evidence>